<dbReference type="EMBL" id="JBHFFA010000001">
    <property type="protein sequence ID" value="KAL2651227.1"/>
    <property type="molecule type" value="Genomic_DNA"/>
</dbReference>
<feature type="compositionally biased region" description="Acidic residues" evidence="1">
    <location>
        <begin position="292"/>
        <end position="301"/>
    </location>
</feature>
<evidence type="ECO:0000256" key="1">
    <source>
        <dbReference type="SAM" id="MobiDB-lite"/>
    </source>
</evidence>
<name>A0ABD1ZIE6_9MARC</name>
<sequence>MHIASAEAAEGGDSLPPAALVSEVEPPSSFLCKSGVLLWGQMNTVIQGSDSLKLDTSDKPPEITSCTSNIIQHPFRFKVAAKKGRWRVESAFMGRTRFGFVCFHEDVDGVDILRRAVNVGVSKHNDHEDSEIVYINEYDWSWHHGPNVELILQTLGIDENDASSRIVDGEDYYSNLVATRFMLLDEQGYQPLIRSMKNGIRLKTRNYVLGHHSTAAGTFGDGRSNPFGVHLSLGEESWERGWMVFSEGLLVGFVYDGGNTGLYVGNMTQLSVGNTIVEGELRREGNQLSNDETMEEDGEYSEGDHSYDDSD</sequence>
<dbReference type="Proteomes" id="UP001605036">
    <property type="component" value="Unassembled WGS sequence"/>
</dbReference>
<accession>A0ABD1ZIE6</accession>
<evidence type="ECO:0000313" key="3">
    <source>
        <dbReference type="Proteomes" id="UP001605036"/>
    </source>
</evidence>
<feature type="region of interest" description="Disordered" evidence="1">
    <location>
        <begin position="281"/>
        <end position="311"/>
    </location>
</feature>
<proteinExistence type="predicted"/>
<comment type="caution">
    <text evidence="2">The sequence shown here is derived from an EMBL/GenBank/DDBJ whole genome shotgun (WGS) entry which is preliminary data.</text>
</comment>
<keyword evidence="3" id="KW-1185">Reference proteome</keyword>
<reference evidence="2 3" key="1">
    <citation type="submission" date="2024-09" db="EMBL/GenBank/DDBJ databases">
        <title>Chromosome-scale assembly of Riccia fluitans.</title>
        <authorList>
            <person name="Paukszto L."/>
            <person name="Sawicki J."/>
            <person name="Karawczyk K."/>
            <person name="Piernik-Szablinska J."/>
            <person name="Szczecinska M."/>
            <person name="Mazdziarz M."/>
        </authorList>
    </citation>
    <scope>NUCLEOTIDE SEQUENCE [LARGE SCALE GENOMIC DNA]</scope>
    <source>
        <strain evidence="2">Rf_01</strain>
        <tissue evidence="2">Aerial parts of the thallus</tissue>
    </source>
</reference>
<dbReference type="AlphaFoldDB" id="A0ABD1ZIE6"/>
<evidence type="ECO:0000313" key="2">
    <source>
        <dbReference type="EMBL" id="KAL2651227.1"/>
    </source>
</evidence>
<feature type="compositionally biased region" description="Basic and acidic residues" evidence="1">
    <location>
        <begin position="302"/>
        <end position="311"/>
    </location>
</feature>
<protein>
    <submittedName>
        <fullName evidence="2">Uncharacterized protein</fullName>
    </submittedName>
</protein>
<organism evidence="2 3">
    <name type="scientific">Riccia fluitans</name>
    <dbReference type="NCBI Taxonomy" id="41844"/>
    <lineage>
        <taxon>Eukaryota</taxon>
        <taxon>Viridiplantae</taxon>
        <taxon>Streptophyta</taxon>
        <taxon>Embryophyta</taxon>
        <taxon>Marchantiophyta</taxon>
        <taxon>Marchantiopsida</taxon>
        <taxon>Marchantiidae</taxon>
        <taxon>Marchantiales</taxon>
        <taxon>Ricciaceae</taxon>
        <taxon>Riccia</taxon>
    </lineage>
</organism>
<gene>
    <name evidence="2" type="ORF">R1flu_019355</name>
</gene>